<dbReference type="InterPro" id="IPR032834">
    <property type="entry name" value="NatK-like_C"/>
</dbReference>
<protein>
    <recommendedName>
        <fullName evidence="2">Histidine kinase domain-containing protein</fullName>
    </recommendedName>
</protein>
<dbReference type="SUPFAM" id="SSF55874">
    <property type="entry name" value="ATPase domain of HSP90 chaperone/DNA topoisomerase II/histidine kinase"/>
    <property type="match status" value="1"/>
</dbReference>
<dbReference type="Pfam" id="PF14501">
    <property type="entry name" value="HATPase_c_5"/>
    <property type="match status" value="1"/>
</dbReference>
<keyword evidence="1" id="KW-1133">Transmembrane helix</keyword>
<reference evidence="3" key="1">
    <citation type="submission" date="2019-08" db="EMBL/GenBank/DDBJ databases">
        <authorList>
            <person name="Kucharzyk K."/>
            <person name="Murdoch R.W."/>
            <person name="Higgins S."/>
            <person name="Loffler F."/>
        </authorList>
    </citation>
    <scope>NUCLEOTIDE SEQUENCE</scope>
</reference>
<accession>A0A644XDG1</accession>
<dbReference type="InterPro" id="IPR036890">
    <property type="entry name" value="HATPase_C_sf"/>
</dbReference>
<keyword evidence="1" id="KW-0472">Membrane</keyword>
<dbReference type="PROSITE" id="PS50109">
    <property type="entry name" value="HIS_KIN"/>
    <property type="match status" value="1"/>
</dbReference>
<dbReference type="InterPro" id="IPR003594">
    <property type="entry name" value="HATPase_dom"/>
</dbReference>
<sequence>MDILMIFIEMMLVVLLYNTLFNKSNNKNLFRYSAVIAICSILFYNFKSINGILIYLILLLFEIFAIAFIDKKDNNLVLIEIVICVVVTFILQNISVTIVYLITRKTKELVFLHMGLFVVSIVSIMIFSKSYIKKKSLDFEDDIRDNLLISNIFLNIFMFFMILKVIYDSGKFSNLIVIEIILLIFINIFLNVSFYRTLHKNILKDKSIEVKNAYNPLLDDIIENIRANEHEYKNHMNMLYSIIFVAKDIPELKERASKYLGELDHKNILNSILEIESTIVKSILYSKLVECEQFGIKLNYSINSNIEDSCLDDSEITIILSNLLNNAIEATKNSDKKEINIKIYKYERVLIEVSNNIEPEKISNFDVEDFFKKGFSSKGKGRGYGLYNVRKIVKKYKGDIRIKVEGENLAIVLSI</sequence>
<dbReference type="InterPro" id="IPR005467">
    <property type="entry name" value="His_kinase_dom"/>
</dbReference>
<feature type="transmembrane region" description="Helical" evidence="1">
    <location>
        <begin position="76"/>
        <end position="103"/>
    </location>
</feature>
<feature type="transmembrane region" description="Helical" evidence="1">
    <location>
        <begin position="29"/>
        <end position="46"/>
    </location>
</feature>
<dbReference type="AlphaFoldDB" id="A0A644XDG1"/>
<feature type="domain" description="Histidine kinase" evidence="2">
    <location>
        <begin position="227"/>
        <end position="415"/>
    </location>
</feature>
<feature type="transmembrane region" description="Helical" evidence="1">
    <location>
        <begin position="147"/>
        <end position="166"/>
    </location>
</feature>
<feature type="transmembrane region" description="Helical" evidence="1">
    <location>
        <begin position="109"/>
        <end position="127"/>
    </location>
</feature>
<dbReference type="PANTHER" id="PTHR40448">
    <property type="entry name" value="TWO-COMPONENT SENSOR HISTIDINE KINASE"/>
    <property type="match status" value="1"/>
</dbReference>
<gene>
    <name evidence="3" type="ORF">SDC9_60297</name>
</gene>
<name>A0A644XDG1_9ZZZZ</name>
<evidence type="ECO:0000259" key="2">
    <source>
        <dbReference type="PROSITE" id="PS50109"/>
    </source>
</evidence>
<dbReference type="PANTHER" id="PTHR40448:SF1">
    <property type="entry name" value="TWO-COMPONENT SENSOR HISTIDINE KINASE"/>
    <property type="match status" value="1"/>
</dbReference>
<feature type="transmembrane region" description="Helical" evidence="1">
    <location>
        <begin position="6"/>
        <end position="22"/>
    </location>
</feature>
<evidence type="ECO:0000313" key="3">
    <source>
        <dbReference type="EMBL" id="MPM13937.1"/>
    </source>
</evidence>
<dbReference type="Gene3D" id="3.30.565.10">
    <property type="entry name" value="Histidine kinase-like ATPase, C-terminal domain"/>
    <property type="match status" value="1"/>
</dbReference>
<evidence type="ECO:0000256" key="1">
    <source>
        <dbReference type="SAM" id="Phobius"/>
    </source>
</evidence>
<dbReference type="GO" id="GO:0042802">
    <property type="term" value="F:identical protein binding"/>
    <property type="evidence" value="ECO:0007669"/>
    <property type="project" value="TreeGrafter"/>
</dbReference>
<keyword evidence="1" id="KW-0812">Transmembrane</keyword>
<dbReference type="SMART" id="SM00387">
    <property type="entry name" value="HATPase_c"/>
    <property type="match status" value="1"/>
</dbReference>
<proteinExistence type="predicted"/>
<dbReference type="EMBL" id="VSSQ01002197">
    <property type="protein sequence ID" value="MPM13937.1"/>
    <property type="molecule type" value="Genomic_DNA"/>
</dbReference>
<feature type="transmembrane region" description="Helical" evidence="1">
    <location>
        <begin position="52"/>
        <end position="69"/>
    </location>
</feature>
<feature type="transmembrane region" description="Helical" evidence="1">
    <location>
        <begin position="172"/>
        <end position="194"/>
    </location>
</feature>
<comment type="caution">
    <text evidence="3">The sequence shown here is derived from an EMBL/GenBank/DDBJ whole genome shotgun (WGS) entry which is preliminary data.</text>
</comment>
<organism evidence="3">
    <name type="scientific">bioreactor metagenome</name>
    <dbReference type="NCBI Taxonomy" id="1076179"/>
    <lineage>
        <taxon>unclassified sequences</taxon>
        <taxon>metagenomes</taxon>
        <taxon>ecological metagenomes</taxon>
    </lineage>
</organism>